<reference evidence="3" key="9">
    <citation type="journal article" date="2005" name="Science">
        <title>The Transcriptional Landscape of the Mammalian Genome.</title>
        <authorList>
            <consortium name="The FANTOM Consortium"/>
            <consortium name="Riken Genome Exploration Research Group and Genome Science Group (Genome Network Project Core Group)"/>
        </authorList>
    </citation>
    <scope>NUCLEOTIDE SEQUENCE</scope>
    <source>
        <strain evidence="3">C57BL/6J</strain>
        <tissue evidence="4">Head</tissue>
        <tissue evidence="3">Whole body</tissue>
    </source>
</reference>
<reference evidence="3" key="3">
    <citation type="journal article" date="2000" name="Genome Res.">
        <title>RIKEN integrated sequence analysis (RISA) system--384-format sequencing pipeline with 384 multicapillary sequencer.</title>
        <authorList>
            <person name="Shibata K."/>
            <person name="Itoh M."/>
            <person name="Aizawa K."/>
            <person name="Nagaoka S."/>
            <person name="Sasaki N."/>
            <person name="Carninci P."/>
            <person name="Konno H."/>
            <person name="Akiyama J."/>
            <person name="Nishi K."/>
            <person name="Kitsunai T."/>
            <person name="Tashiro H."/>
            <person name="Itoh M."/>
            <person name="Sumi N."/>
            <person name="Ishii Y."/>
            <person name="Nakamura S."/>
            <person name="Hazama M."/>
            <person name="Nishine T."/>
            <person name="Harada A."/>
            <person name="Yamamoto R."/>
            <person name="Matsumoto H."/>
            <person name="Sakaguchi S."/>
            <person name="Ikegami T."/>
            <person name="Kashiwagi K."/>
            <person name="Fujiwake S."/>
            <person name="Inoue K."/>
            <person name="Togawa Y."/>
            <person name="Izawa M."/>
            <person name="Ohara E."/>
            <person name="Watahiki M."/>
            <person name="Yoneda Y."/>
            <person name="Ishikawa T."/>
            <person name="Ozawa K."/>
            <person name="Tanaka T."/>
            <person name="Matsuura S."/>
            <person name="Kawai J."/>
            <person name="Okazaki Y."/>
            <person name="Muramatsu M."/>
            <person name="Inoue Y."/>
            <person name="Kira A."/>
            <person name="Hayashizaki Y."/>
        </authorList>
    </citation>
    <scope>NUCLEOTIDE SEQUENCE</scope>
    <source>
        <strain evidence="3">C57BL/6J</strain>
        <tissue evidence="4">Head</tissue>
        <tissue evidence="3">Whole body</tissue>
    </source>
</reference>
<evidence type="ECO:0000313" key="5">
    <source>
        <dbReference type="Ensembl" id="ENSMUSP00000041780.8"/>
    </source>
</evidence>
<dbReference type="UCSC" id="uc008mpt.1">
    <property type="organism name" value="mouse"/>
</dbReference>
<dbReference type="ExpressionAtlas" id="Q9D117">
    <property type="expression patterns" value="baseline and differential"/>
</dbReference>
<name>Q9D117_MOUSE</name>
<reference evidence="3" key="5">
    <citation type="journal article" date="2001" name="Nature">
        <title>Functional annotation of a full-length mouse cDNA collection.</title>
        <authorList>
            <consortium name="The RIKEN Genome Exploration Research Group Phase II Team and the FANTOM Consortium"/>
        </authorList>
    </citation>
    <scope>NUCLEOTIDE SEQUENCE</scope>
    <source>
        <strain evidence="3">C57BL/6J</strain>
        <tissue evidence="4">Head</tissue>
        <tissue evidence="3">Whole body</tissue>
    </source>
</reference>
<dbReference type="Antibodypedia" id="62792">
    <property type="antibodies" value="22 antibodies from 7 providers"/>
</dbReference>
<evidence type="ECO:0000313" key="7">
    <source>
        <dbReference type="Proteomes" id="UP000000589"/>
    </source>
</evidence>
<dbReference type="VEuPathDB" id="HostDB:ENSMUSG00000068205"/>
<dbReference type="OrthoDB" id="6133115at2759"/>
<dbReference type="RefSeq" id="NP_082663.1">
    <property type="nucleotide sequence ID" value="NM_028387.2"/>
</dbReference>
<dbReference type="Ensembl" id="ENSMUST00000043836.8">
    <property type="protein sequence ID" value="ENSMUSP00000041780.8"/>
    <property type="gene ID" value="ENSMUSG00000068205.15"/>
</dbReference>
<dbReference type="EMBL" id="AK004072">
    <property type="protein sequence ID" value="BAB23153.1"/>
    <property type="molecule type" value="mRNA"/>
</dbReference>
<gene>
    <name evidence="2 5 6" type="primary">Macrod2</name>
</gene>
<reference evidence="4" key="6">
    <citation type="submission" date="2001-07" db="EMBL/GenBank/DDBJ databases">
        <authorList>
            <person name="Adachi J."/>
            <person name="Aizawa K."/>
            <person name="Akimura T."/>
            <person name="Arakawa T."/>
            <person name="Bono H."/>
            <person name="Carninci P."/>
            <person name="Fukuda S."/>
            <person name="Furuno M."/>
            <person name="Hanagaki T."/>
            <person name="Hara A."/>
            <person name="Hashizume W."/>
            <person name="Hayashida K."/>
            <person name="Hayatsu N."/>
            <person name="Hiramoto K."/>
            <person name="Hiraoka T."/>
            <person name="Hirozane T."/>
            <person name="Hori F."/>
            <person name="Imotani K."/>
            <person name="Ishii Y."/>
            <person name="Itoh M."/>
            <person name="Kagawa I."/>
            <person name="Kasukawa T."/>
            <person name="Katoh H."/>
            <person name="Kawai J."/>
            <person name="Kojima Y."/>
            <person name="Kondo S."/>
            <person name="Konno H."/>
            <person name="Kouda M."/>
            <person name="Koya S."/>
            <person name="Kurihara C."/>
            <person name="Matsuyama T."/>
            <person name="Miyazaki A."/>
            <person name="Murata M."/>
            <person name="Nakamura M."/>
            <person name="Nishi K."/>
            <person name="Nomura K."/>
            <person name="Numazaki R."/>
            <person name="Ohno M."/>
            <person name="Ohsato N."/>
            <person name="Okazaki Y."/>
            <person name="Saito R."/>
            <person name="Saitoh H."/>
            <person name="Sakai C."/>
            <person name="Sakai K."/>
            <person name="Sakazume N."/>
            <person name="Sano H."/>
            <person name="Sasaki D."/>
            <person name="Shibata K."/>
            <person name="Shinagawa A."/>
            <person name="Shiraki T."/>
            <person name="Sogabe Y."/>
            <person name="Tagami M."/>
            <person name="Tagawa A."/>
            <person name="Takahashi F."/>
            <person name="Takaku-Akahira S."/>
            <person name="Takeda Y."/>
            <person name="Tanaka T."/>
            <person name="Tomaru A."/>
            <person name="Toya T."/>
            <person name="Yasunishi A."/>
            <person name="Muramatsu M."/>
            <person name="Hayashizaki Y."/>
        </authorList>
    </citation>
    <scope>NUCLEOTIDE SEQUENCE</scope>
    <source>
        <strain evidence="4">C57BL/6J</strain>
        <tissue evidence="4">Head</tissue>
    </source>
</reference>
<accession>Q9D117</accession>
<sequence>MMDASLMVGEMVENVMGESTCRSLPETVMERKSYSLGNRKRGPLSDLVFQSILNQERLIEDSLRRVCFEEEKQTKKGGRESELPEGKQTRRVGDTCSFVACLTNTDLPGVNIEN</sequence>
<reference evidence="3" key="7">
    <citation type="journal article" date="2002" name="Nature">
        <title>Analysis of the mouse transcriptome based on functional annotation of 60,770 full-length cDNAs.</title>
        <authorList>
            <consortium name="The FANTOM Consortium and the RIKEN Genome Exploration Research Group Phase I and II Team"/>
        </authorList>
    </citation>
    <scope>NUCLEOTIDE SEQUENCE</scope>
    <source>
        <strain evidence="3">C57BL/6J</strain>
        <tissue evidence="4">Head</tissue>
        <tissue evidence="3">Whole body</tissue>
    </source>
</reference>
<evidence type="ECO:0000313" key="4">
    <source>
        <dbReference type="EMBL" id="BAC26340.1"/>
    </source>
</evidence>
<dbReference type="GeneTree" id="ENSGT00940000157404"/>
<reference evidence="3" key="4">
    <citation type="submission" date="2000-07" db="EMBL/GenBank/DDBJ databases">
        <authorList>
            <person name="Adachi J."/>
            <person name="Aizawa K."/>
            <person name="Akahira S."/>
            <person name="Akimura T."/>
            <person name="Arai A."/>
            <person name="Aono H."/>
            <person name="Arakawa T."/>
            <person name="Bono H."/>
            <person name="Carninci P."/>
            <person name="Fukuda S."/>
            <person name="Fukunishi Y."/>
            <person name="Furuno M."/>
            <person name="Hanagaki T."/>
            <person name="Hara A."/>
            <person name="Hayatsu N."/>
            <person name="Hiramoto K."/>
            <person name="Hiraoka T."/>
            <person name="Hori F."/>
            <person name="Imotani K."/>
            <person name="Ishii Y."/>
            <person name="Itoh M."/>
            <person name="Izawa M."/>
            <person name="Kasukawa T."/>
            <person name="Kato H."/>
            <person name="Kawai J."/>
            <person name="Kojima Y."/>
            <person name="Konno H."/>
            <person name="Kouda M."/>
            <person name="Koya S."/>
            <person name="Kurihara C."/>
            <person name="Matsuyama T."/>
            <person name="Miyazaki A."/>
            <person name="Nishi K."/>
            <person name="Nomura K."/>
            <person name="Numazaki R."/>
            <person name="Ohno M."/>
            <person name="Okazaki Y."/>
            <person name="Okido T."/>
            <person name="Owa C."/>
            <person name="Saito H."/>
            <person name="Saito R."/>
            <person name="Sakai C."/>
            <person name="Sakai K."/>
            <person name="Sano H."/>
            <person name="Sasaki D."/>
            <person name="Shibata K."/>
            <person name="Shibata Y."/>
            <person name="Shinagawa A."/>
            <person name="Shiraki T."/>
            <person name="Sogabe Y."/>
            <person name="Suzuki H."/>
            <person name="Tagami M."/>
            <person name="Tagawa A."/>
            <person name="Takahashi F."/>
            <person name="Tanaka T."/>
            <person name="Tejima Y."/>
            <person name="Toya T."/>
            <person name="Yamamura T."/>
            <person name="Yasunishi A."/>
            <person name="Yoshida K."/>
            <person name="Yoshino M."/>
            <person name="Muramatsu M."/>
            <person name="Hayashizaki Y."/>
        </authorList>
    </citation>
    <scope>NUCLEOTIDE SEQUENCE</scope>
    <source>
        <strain evidence="3">C57BL/6J</strain>
        <tissue evidence="3">Whole body</tissue>
    </source>
</reference>
<reference evidence="3" key="10">
    <citation type="journal article" date="2005" name="Science">
        <title>Antisense Transcription in the Mammalian Transcriptome.</title>
        <authorList>
            <consortium name="RIKEN Genome Exploration Research Group and Genome Science Group (Genome Network Project Core Group) and the FANTOM Consortium"/>
        </authorList>
    </citation>
    <scope>NUCLEOTIDE SEQUENCE</scope>
    <source>
        <strain evidence="3">C57BL/6J</strain>
        <tissue evidence="4">Head</tissue>
        <tissue evidence="3">Whole body</tissue>
    </source>
</reference>
<dbReference type="DNASU" id="72899"/>
<reference evidence="2" key="8">
    <citation type="journal article" date="2004" name="Genome Res.">
        <title>The status, quality, and expansion of the NIH full-length cDNA project: the Mammalian Gene Collection (MGC).</title>
        <authorList>
            <consortium name="The MGC Project Team"/>
            <person name="Gerhard D.S."/>
            <person name="Wagner L."/>
            <person name="Feingold E.A."/>
            <person name="Shenmen C.M."/>
            <person name="Grouse L.H."/>
            <person name="Schuler G."/>
            <person name="Klein S.L."/>
            <person name="Old S."/>
            <person name="Rasooly R."/>
            <person name="Good P."/>
            <person name="Guyer M."/>
            <person name="Peck A.M."/>
            <person name="Derge J.G."/>
            <person name="Lipman D."/>
            <person name="Collins F.S."/>
            <person name="Jang W."/>
            <person name="Sherry S."/>
            <person name="Feolo M."/>
            <person name="Misquitta L."/>
            <person name="Lee E."/>
            <person name="Rotmistrovsky K."/>
            <person name="Greenhut S.F."/>
            <person name="Schaefer C.F."/>
            <person name="Buetow K."/>
            <person name="Bonner T.I."/>
            <person name="Haussler D."/>
            <person name="Kent J."/>
            <person name="Kiekhaus M."/>
            <person name="Furey T."/>
            <person name="Brent M."/>
            <person name="Prange C."/>
            <person name="Schreiber K."/>
            <person name="Shapiro N."/>
            <person name="Bhat N.K."/>
            <person name="Hopkins R.F."/>
            <person name="Hsie F."/>
            <person name="Driscoll T."/>
            <person name="Soares M.B."/>
            <person name="Casavant T.L."/>
            <person name="Scheetz T.E."/>
            <person name="Brown-stein M.J."/>
            <person name="Usdin T.B."/>
            <person name="Toshiyuki S."/>
            <person name="Carninci P."/>
            <person name="Piao Y."/>
            <person name="Dudekula D.B."/>
            <person name="Ko M.S."/>
            <person name="Kawakami K."/>
            <person name="Suzuki Y."/>
            <person name="Sugano S."/>
            <person name="Gruber C.E."/>
            <person name="Smith M.R."/>
            <person name="Simmons B."/>
            <person name="Moore T."/>
            <person name="Waterman R."/>
            <person name="Johnson S.L."/>
            <person name="Ruan Y."/>
            <person name="Wei C.L."/>
            <person name="Mathavan S."/>
            <person name="Gunaratne P.H."/>
            <person name="Wu J."/>
            <person name="Garcia A.M."/>
            <person name="Hulyk S.W."/>
            <person name="Fuh E."/>
            <person name="Yuan Y."/>
            <person name="Sneed A."/>
            <person name="Kowis C."/>
            <person name="Hodgson A."/>
            <person name="Muzny D.M."/>
            <person name="McPherson J."/>
            <person name="Gibbs R.A."/>
            <person name="Fahey J."/>
            <person name="Helton E."/>
            <person name="Ketteman M."/>
            <person name="Madan A."/>
            <person name="Rodrigues S."/>
            <person name="Sanchez A."/>
            <person name="Whiting M."/>
            <person name="Madari A."/>
            <person name="Young A.C."/>
            <person name="Wetherby K.D."/>
            <person name="Granite S.J."/>
            <person name="Kwong P.N."/>
            <person name="Brinkley C.P."/>
            <person name="Pearson R.L."/>
            <person name="Bouffard G.G."/>
            <person name="Blakesly R.W."/>
            <person name="Green E.D."/>
            <person name="Dickson M.C."/>
            <person name="Rodriguez A.C."/>
            <person name="Grimwood J."/>
            <person name="Schmutz J."/>
            <person name="Myers R.M."/>
            <person name="Butterfield Y.S."/>
            <person name="Griffith M."/>
            <person name="Griffith O.L."/>
            <person name="Krzywinski M.I."/>
            <person name="Liao N."/>
            <person name="Morin R."/>
            <person name="Morrin R."/>
            <person name="Palmquist D."/>
            <person name="Petrescu A.S."/>
            <person name="Skalska U."/>
            <person name="Smailus D.E."/>
            <person name="Stott J.M."/>
            <person name="Schnerch A."/>
            <person name="Schein J.E."/>
            <person name="Jones S.J."/>
            <person name="Holt R.A."/>
            <person name="Baross A."/>
            <person name="Marra M.A."/>
            <person name="Clifton S."/>
            <person name="Makowski K.A."/>
            <person name="Bosak S."/>
            <person name="Malek J."/>
        </authorList>
    </citation>
    <scope>NUCLEOTIDE SEQUENCE [LARGE SCALE MRNA]</scope>
    <source>
        <strain evidence="2">C57BL/6J</strain>
        <tissue evidence="2">Thymus gland</tissue>
    </source>
</reference>
<dbReference type="AlphaFoldDB" id="Q9D117"/>
<dbReference type="CTD" id="140733"/>
<organism evidence="3">
    <name type="scientific">Mus musculus</name>
    <name type="common">Mouse</name>
    <dbReference type="NCBI Taxonomy" id="10090"/>
    <lineage>
        <taxon>Eukaryota</taxon>
        <taxon>Metazoa</taxon>
        <taxon>Chordata</taxon>
        <taxon>Craniata</taxon>
        <taxon>Vertebrata</taxon>
        <taxon>Euteleostomi</taxon>
        <taxon>Mammalia</taxon>
        <taxon>Eutheria</taxon>
        <taxon>Euarchontoglires</taxon>
        <taxon>Glires</taxon>
        <taxon>Rodentia</taxon>
        <taxon>Myomorpha</taxon>
        <taxon>Muroidea</taxon>
        <taxon>Muridae</taxon>
        <taxon>Murinae</taxon>
        <taxon>Mus</taxon>
        <taxon>Mus</taxon>
    </lineage>
</organism>
<evidence type="ECO:0000313" key="3">
    <source>
        <dbReference type="EMBL" id="BAB23153.1"/>
    </source>
</evidence>
<proteinExistence type="evidence at transcript level"/>
<dbReference type="MGI" id="MGI:1920149">
    <property type="gene designation" value="Macrod2"/>
</dbReference>
<reference evidence="5 7" key="11">
    <citation type="journal article" date="2009" name="PLoS Biol.">
        <title>Lineage-specific biology revealed by a finished genome assembly of the mouse.</title>
        <authorList>
            <consortium name="Mouse Genome Sequencing Consortium"/>
            <person name="Church D.M."/>
            <person name="Goodstadt L."/>
            <person name="Hillier L.W."/>
            <person name="Zody M.C."/>
            <person name="Goldstein S."/>
            <person name="She X."/>
            <person name="Bult C.J."/>
            <person name="Agarwala R."/>
            <person name="Cherry J.L."/>
            <person name="DiCuccio M."/>
            <person name="Hlavina W."/>
            <person name="Kapustin Y."/>
            <person name="Meric P."/>
            <person name="Maglott D."/>
            <person name="Birtle Z."/>
            <person name="Marques A.C."/>
            <person name="Graves T."/>
            <person name="Zhou S."/>
            <person name="Teague B."/>
            <person name="Potamousis K."/>
            <person name="Churas C."/>
            <person name="Place M."/>
            <person name="Herschleb J."/>
            <person name="Runnheim R."/>
            <person name="Forrest D."/>
            <person name="Amos-Landgraf J."/>
            <person name="Schwartz D.C."/>
            <person name="Cheng Z."/>
            <person name="Lindblad-Toh K."/>
            <person name="Eichler E.E."/>
            <person name="Ponting C.P."/>
        </authorList>
    </citation>
    <scope>NUCLEOTIDE SEQUENCE [LARGE SCALE GENOMIC DNA]</scope>
    <source>
        <strain evidence="5 7">C57BL/6J</strain>
    </source>
</reference>
<dbReference type="GeneID" id="72899"/>
<dbReference type="Bgee" id="ENSMUSG00000068205">
    <property type="expression patterns" value="Expressed in primary oocyte and 235 other cell types or tissues"/>
</dbReference>
<reference evidence="5" key="12">
    <citation type="journal article" date="2011" name="PLoS Biol.">
        <title>Modernizing reference genome assemblies.</title>
        <authorList>
            <person name="Church D.M."/>
            <person name="Schneider V.A."/>
            <person name="Graves T."/>
            <person name="Auger K."/>
            <person name="Cunningham F."/>
            <person name="Bouk N."/>
            <person name="Chen H.C."/>
            <person name="Agarwala R."/>
            <person name="McLaren W.M."/>
            <person name="Ritchie G.R."/>
            <person name="Albracht D."/>
            <person name="Kremitzki M."/>
            <person name="Rock S."/>
            <person name="Kotkiewicz H."/>
            <person name="Kremitzki C."/>
            <person name="Wollam A."/>
            <person name="Trani L."/>
            <person name="Fulton L."/>
            <person name="Fulton R."/>
            <person name="Matthews L."/>
            <person name="Whitehead S."/>
            <person name="Chow W."/>
            <person name="Torrance J."/>
            <person name="Dunn M."/>
            <person name="Harden G."/>
            <person name="Threadgold G."/>
            <person name="Wood J."/>
            <person name="Collins J."/>
            <person name="Heath P."/>
            <person name="Griffiths G."/>
            <person name="Pelan S."/>
            <person name="Grafham D."/>
            <person name="Eichler E.E."/>
            <person name="Weinstock G."/>
            <person name="Mardis E.R."/>
            <person name="Wilson R.K."/>
            <person name="Howe K."/>
            <person name="Flicek P."/>
            <person name="Hubbard T."/>
        </authorList>
    </citation>
    <scope>NUCLEOTIDE SEQUENCE [LARGE SCALE GENOMIC DNA]</scope>
    <source>
        <strain evidence="5">C57BL/6J</strain>
    </source>
</reference>
<evidence type="ECO:0000313" key="6">
    <source>
        <dbReference type="MGI" id="MGI:1920149"/>
    </source>
</evidence>
<dbReference type="Proteomes" id="UP000000589">
    <property type="component" value="Chromosome 2"/>
</dbReference>
<reference evidence="5" key="13">
    <citation type="submission" date="2025-05" db="UniProtKB">
        <authorList>
            <consortium name="Ensembl"/>
        </authorList>
    </citation>
    <scope>IDENTIFICATION</scope>
    <source>
        <strain evidence="5">C57BL/6J</strain>
    </source>
</reference>
<reference evidence="3" key="1">
    <citation type="journal article" date="1999" name="Methods Enzymol.">
        <title>High-efficiency full-length cDNA cloning.</title>
        <authorList>
            <person name="Carninci P."/>
            <person name="Hayashizaki Y."/>
        </authorList>
    </citation>
    <scope>NUCLEOTIDE SEQUENCE</scope>
    <source>
        <strain evidence="3">C57BL/6J</strain>
        <tissue evidence="4">Head</tissue>
        <tissue evidence="3">Whole body</tissue>
    </source>
</reference>
<evidence type="ECO:0000313" key="2">
    <source>
        <dbReference type="EMBL" id="AAH38317.1"/>
    </source>
</evidence>
<protein>
    <submittedName>
        <fullName evidence="2">MACRO domain containing 2</fullName>
    </submittedName>
    <submittedName>
        <fullName evidence="5">Mono-ADP ribosylhydrolase 2</fullName>
    </submittedName>
</protein>
<evidence type="ECO:0000256" key="1">
    <source>
        <dbReference type="SAM" id="MobiDB-lite"/>
    </source>
</evidence>
<feature type="region of interest" description="Disordered" evidence="1">
    <location>
        <begin position="70"/>
        <end position="90"/>
    </location>
</feature>
<dbReference type="BioGRID-ORCS" id="72899">
    <property type="hits" value="3 hits in 74 CRISPR screens"/>
</dbReference>
<dbReference type="HOGENOM" id="CLU_2151608_0_0_1"/>
<dbReference type="EMBL" id="AK029184">
    <property type="protein sequence ID" value="BAC26340.1"/>
    <property type="molecule type" value="mRNA"/>
</dbReference>
<reference evidence="3" key="2">
    <citation type="journal article" date="2000" name="Genome Res.">
        <title>Normalization and subtraction of cap-trapper-selected cDNAs to prepare full-length cDNA libraries for rapid discovery of new genes.</title>
        <authorList>
            <person name="Carninci P."/>
            <person name="Shibata Y."/>
            <person name="Hayatsu N."/>
            <person name="Sugahara Y."/>
            <person name="Shibata K."/>
            <person name="Itoh M."/>
            <person name="Konno H."/>
            <person name="Okazaki Y."/>
            <person name="Muramatsu M."/>
            <person name="Hayashizaki Y."/>
        </authorList>
    </citation>
    <scope>NUCLEOTIDE SEQUENCE</scope>
    <source>
        <strain evidence="3">C57BL/6J</strain>
        <tissue evidence="4">Head</tissue>
        <tissue evidence="3">Whole body</tissue>
    </source>
</reference>
<dbReference type="AGR" id="MGI:1920149"/>
<keyword evidence="7" id="KW-1185">Reference proteome</keyword>
<dbReference type="SMR" id="Q9D117"/>
<dbReference type="EMBL" id="BC038317">
    <property type="protein sequence ID" value="AAH38317.1"/>
    <property type="molecule type" value="mRNA"/>
</dbReference>